<gene>
    <name evidence="3" type="ORF">RND71_034294</name>
</gene>
<comment type="caution">
    <text evidence="3">The sequence shown here is derived from an EMBL/GenBank/DDBJ whole genome shotgun (WGS) entry which is preliminary data.</text>
</comment>
<name>A0AAE1RA94_9SOLA</name>
<protein>
    <submittedName>
        <fullName evidence="3">Uncharacterized protein</fullName>
    </submittedName>
</protein>
<keyword evidence="1" id="KW-0328">Glycosyltransferase</keyword>
<dbReference type="AlphaFoldDB" id="A0AAE1RA94"/>
<feature type="chain" id="PRO_5041898032" evidence="2">
    <location>
        <begin position="18"/>
        <end position="179"/>
    </location>
</feature>
<feature type="signal peptide" evidence="2">
    <location>
        <begin position="1"/>
        <end position="17"/>
    </location>
</feature>
<dbReference type="Proteomes" id="UP001291623">
    <property type="component" value="Unassembled WGS sequence"/>
</dbReference>
<proteinExistence type="predicted"/>
<dbReference type="GO" id="GO:0016757">
    <property type="term" value="F:glycosyltransferase activity"/>
    <property type="evidence" value="ECO:0007669"/>
    <property type="project" value="UniProtKB-KW"/>
</dbReference>
<sequence>MCKTQLHVALLSSAVMGHLIPVTILGNHLAIHHNIKVTVLAITTSSSRVETQILKGHSDGKKVPIDIIPIPSLDVSGLIDSTTKVFTQLRIIVRESLPGVRSAISNLNPSLDALIVDLFCTSAMHIADEFNIPKYVYHTSNAWSTALIVYTQIFDKQIQGQYVNLNEPLVIPGCIQYST</sequence>
<dbReference type="EMBL" id="JAVYJV010000018">
    <property type="protein sequence ID" value="KAK4347955.1"/>
    <property type="molecule type" value="Genomic_DNA"/>
</dbReference>
<evidence type="ECO:0000313" key="3">
    <source>
        <dbReference type="EMBL" id="KAK4347955.1"/>
    </source>
</evidence>
<dbReference type="Gene3D" id="3.40.50.2000">
    <property type="entry name" value="Glycogen Phosphorylase B"/>
    <property type="match status" value="1"/>
</dbReference>
<keyword evidence="1" id="KW-0808">Transferase</keyword>
<evidence type="ECO:0000256" key="1">
    <source>
        <dbReference type="ARBA" id="ARBA00022676"/>
    </source>
</evidence>
<evidence type="ECO:0000256" key="2">
    <source>
        <dbReference type="SAM" id="SignalP"/>
    </source>
</evidence>
<dbReference type="PANTHER" id="PTHR48046:SF1">
    <property type="entry name" value="GLYCOSYLTRANSFERASE-RELATED"/>
    <property type="match status" value="1"/>
</dbReference>
<keyword evidence="4" id="KW-1185">Reference proteome</keyword>
<evidence type="ECO:0000313" key="4">
    <source>
        <dbReference type="Proteomes" id="UP001291623"/>
    </source>
</evidence>
<dbReference type="PANTHER" id="PTHR48046">
    <property type="entry name" value="UDP-GLYCOSYLTRANSFERASE 72E1"/>
    <property type="match status" value="1"/>
</dbReference>
<reference evidence="3" key="1">
    <citation type="submission" date="2023-12" db="EMBL/GenBank/DDBJ databases">
        <title>Genome assembly of Anisodus tanguticus.</title>
        <authorList>
            <person name="Wang Y.-J."/>
        </authorList>
    </citation>
    <scope>NUCLEOTIDE SEQUENCE</scope>
    <source>
        <strain evidence="3">KB-2021</strain>
        <tissue evidence="3">Leaf</tissue>
    </source>
</reference>
<keyword evidence="2" id="KW-0732">Signal</keyword>
<accession>A0AAE1RA94</accession>
<dbReference type="SUPFAM" id="SSF53756">
    <property type="entry name" value="UDP-Glycosyltransferase/glycogen phosphorylase"/>
    <property type="match status" value="1"/>
</dbReference>
<organism evidence="3 4">
    <name type="scientific">Anisodus tanguticus</name>
    <dbReference type="NCBI Taxonomy" id="243964"/>
    <lineage>
        <taxon>Eukaryota</taxon>
        <taxon>Viridiplantae</taxon>
        <taxon>Streptophyta</taxon>
        <taxon>Embryophyta</taxon>
        <taxon>Tracheophyta</taxon>
        <taxon>Spermatophyta</taxon>
        <taxon>Magnoliopsida</taxon>
        <taxon>eudicotyledons</taxon>
        <taxon>Gunneridae</taxon>
        <taxon>Pentapetalae</taxon>
        <taxon>asterids</taxon>
        <taxon>lamiids</taxon>
        <taxon>Solanales</taxon>
        <taxon>Solanaceae</taxon>
        <taxon>Solanoideae</taxon>
        <taxon>Hyoscyameae</taxon>
        <taxon>Anisodus</taxon>
    </lineage>
</organism>